<keyword evidence="1" id="KW-0472">Membrane</keyword>
<evidence type="ECO:0000256" key="1">
    <source>
        <dbReference type="SAM" id="Phobius"/>
    </source>
</evidence>
<accession>A0A917DZ54</accession>
<protein>
    <submittedName>
        <fullName evidence="2">Uncharacterized protein</fullName>
    </submittedName>
</protein>
<feature type="transmembrane region" description="Helical" evidence="1">
    <location>
        <begin position="7"/>
        <end position="29"/>
    </location>
</feature>
<name>A0A917DZ54_9SPHN</name>
<evidence type="ECO:0000313" key="2">
    <source>
        <dbReference type="EMBL" id="GGD81344.1"/>
    </source>
</evidence>
<dbReference type="EMBL" id="BMIP01000010">
    <property type="protein sequence ID" value="GGD81344.1"/>
    <property type="molecule type" value="Genomic_DNA"/>
</dbReference>
<proteinExistence type="predicted"/>
<dbReference type="AlphaFoldDB" id="A0A917DZ54"/>
<feature type="transmembrane region" description="Helical" evidence="1">
    <location>
        <begin position="58"/>
        <end position="82"/>
    </location>
</feature>
<feature type="transmembrane region" description="Helical" evidence="1">
    <location>
        <begin position="94"/>
        <end position="116"/>
    </location>
</feature>
<dbReference type="RefSeq" id="WP_156522081.1">
    <property type="nucleotide sequence ID" value="NZ_BMIP01000010.1"/>
</dbReference>
<sequence>MTGSLSLVRACAWAGPVFLVLLIVFWGLLGGNVPPFGSDVPAPIVARYLAEHTIQVRIGMIVTVAAGPLYLVWGVAISVVMERIDPAEPILPRLQLWGAGFTTLVITIPGCIWATAAFRPERLAPETTLMLYDLGWMLFDVQWSLTSLQILAMAACFLRDQRAVPVVPRWAGWFVAWTGCMLPILALISLFKSGPFARDGLINYWFEFPMFFLFMMVVSVVLFRAIARIERDG</sequence>
<gene>
    <name evidence="2" type="ORF">GCM10010990_34100</name>
</gene>
<keyword evidence="1" id="KW-1133">Transmembrane helix</keyword>
<feature type="transmembrane region" description="Helical" evidence="1">
    <location>
        <begin position="170"/>
        <end position="188"/>
    </location>
</feature>
<feature type="transmembrane region" description="Helical" evidence="1">
    <location>
        <begin position="208"/>
        <end position="227"/>
    </location>
</feature>
<keyword evidence="3" id="KW-1185">Reference proteome</keyword>
<reference evidence="2" key="1">
    <citation type="journal article" date="2014" name="Int. J. Syst. Evol. Microbiol.">
        <title>Complete genome sequence of Corynebacterium casei LMG S-19264T (=DSM 44701T), isolated from a smear-ripened cheese.</title>
        <authorList>
            <consortium name="US DOE Joint Genome Institute (JGI-PGF)"/>
            <person name="Walter F."/>
            <person name="Albersmeier A."/>
            <person name="Kalinowski J."/>
            <person name="Ruckert C."/>
        </authorList>
    </citation>
    <scope>NUCLEOTIDE SEQUENCE</scope>
    <source>
        <strain evidence="2">CGMCC 1.15360</strain>
    </source>
</reference>
<reference evidence="2" key="2">
    <citation type="submission" date="2020-09" db="EMBL/GenBank/DDBJ databases">
        <authorList>
            <person name="Sun Q."/>
            <person name="Zhou Y."/>
        </authorList>
    </citation>
    <scope>NUCLEOTIDE SEQUENCE</scope>
    <source>
        <strain evidence="2">CGMCC 1.15360</strain>
    </source>
</reference>
<comment type="caution">
    <text evidence="2">The sequence shown here is derived from an EMBL/GenBank/DDBJ whole genome shotgun (WGS) entry which is preliminary data.</text>
</comment>
<feature type="transmembrane region" description="Helical" evidence="1">
    <location>
        <begin position="136"/>
        <end position="158"/>
    </location>
</feature>
<organism evidence="2 3">
    <name type="scientific">Croceicoccus mobilis</name>
    <dbReference type="NCBI Taxonomy" id="1703339"/>
    <lineage>
        <taxon>Bacteria</taxon>
        <taxon>Pseudomonadati</taxon>
        <taxon>Pseudomonadota</taxon>
        <taxon>Alphaproteobacteria</taxon>
        <taxon>Sphingomonadales</taxon>
        <taxon>Erythrobacteraceae</taxon>
        <taxon>Croceicoccus</taxon>
    </lineage>
</organism>
<evidence type="ECO:0000313" key="3">
    <source>
        <dbReference type="Proteomes" id="UP000612349"/>
    </source>
</evidence>
<keyword evidence="1" id="KW-0812">Transmembrane</keyword>
<dbReference type="OrthoDB" id="7510310at2"/>
<dbReference type="Proteomes" id="UP000612349">
    <property type="component" value="Unassembled WGS sequence"/>
</dbReference>